<proteinExistence type="predicted"/>
<sequence length="70" mass="7861">MEKDKFNPDHHNTKEKGDLLGKLADNPEEVDSKVNLDFNNKPDGKSLTNDEDADTDPNKVANKPKFKGNH</sequence>
<dbReference type="EMBL" id="JAVDVI010000005">
    <property type="protein sequence ID" value="MDR6967400.1"/>
    <property type="molecule type" value="Genomic_DNA"/>
</dbReference>
<evidence type="ECO:0000313" key="3">
    <source>
        <dbReference type="Proteomes" id="UP001255185"/>
    </source>
</evidence>
<evidence type="ECO:0000313" key="2">
    <source>
        <dbReference type="EMBL" id="MDR6967400.1"/>
    </source>
</evidence>
<feature type="compositionally biased region" description="Basic and acidic residues" evidence="1">
    <location>
        <begin position="30"/>
        <end position="44"/>
    </location>
</feature>
<protein>
    <submittedName>
        <fullName evidence="2">Uncharacterized protein</fullName>
    </submittedName>
</protein>
<name>A0ABU1TN84_9FLAO</name>
<reference evidence="2 3" key="1">
    <citation type="submission" date="2023-07" db="EMBL/GenBank/DDBJ databases">
        <title>Sorghum-associated microbial communities from plants grown in Nebraska, USA.</title>
        <authorList>
            <person name="Schachtman D."/>
        </authorList>
    </citation>
    <scope>NUCLEOTIDE SEQUENCE [LARGE SCALE GENOMIC DNA]</scope>
    <source>
        <strain evidence="2 3">3773</strain>
    </source>
</reference>
<organism evidence="2 3">
    <name type="scientific">Flavobacterium arsenatis</name>
    <dbReference type="NCBI Taxonomy" id="1484332"/>
    <lineage>
        <taxon>Bacteria</taxon>
        <taxon>Pseudomonadati</taxon>
        <taxon>Bacteroidota</taxon>
        <taxon>Flavobacteriia</taxon>
        <taxon>Flavobacteriales</taxon>
        <taxon>Flavobacteriaceae</taxon>
        <taxon>Flavobacterium</taxon>
    </lineage>
</organism>
<evidence type="ECO:0000256" key="1">
    <source>
        <dbReference type="SAM" id="MobiDB-lite"/>
    </source>
</evidence>
<keyword evidence="3" id="KW-1185">Reference proteome</keyword>
<comment type="caution">
    <text evidence="2">The sequence shown here is derived from an EMBL/GenBank/DDBJ whole genome shotgun (WGS) entry which is preliminary data.</text>
</comment>
<dbReference type="RefSeq" id="WP_310025521.1">
    <property type="nucleotide sequence ID" value="NZ_JAVDVI010000005.1"/>
</dbReference>
<gene>
    <name evidence="2" type="ORF">J2X31_001411</name>
</gene>
<dbReference type="Proteomes" id="UP001255185">
    <property type="component" value="Unassembled WGS sequence"/>
</dbReference>
<feature type="region of interest" description="Disordered" evidence="1">
    <location>
        <begin position="1"/>
        <end position="70"/>
    </location>
</feature>
<feature type="compositionally biased region" description="Basic and acidic residues" evidence="1">
    <location>
        <begin position="1"/>
        <end position="19"/>
    </location>
</feature>
<accession>A0ABU1TN84</accession>